<dbReference type="GO" id="GO:0006754">
    <property type="term" value="P:ATP biosynthetic process"/>
    <property type="evidence" value="ECO:0007669"/>
    <property type="project" value="TreeGrafter"/>
</dbReference>
<protein>
    <submittedName>
        <fullName evidence="3">NUDIX hydrolase</fullName>
    </submittedName>
</protein>
<proteinExistence type="predicted"/>
<dbReference type="GO" id="GO:0004081">
    <property type="term" value="F:bis(5'-nucleosyl)-tetraphosphatase (asymmetrical) activity"/>
    <property type="evidence" value="ECO:0007669"/>
    <property type="project" value="TreeGrafter"/>
</dbReference>
<dbReference type="Gene3D" id="3.90.79.10">
    <property type="entry name" value="Nucleoside Triphosphate Pyrophosphohydrolase"/>
    <property type="match status" value="1"/>
</dbReference>
<organism evidence="3 4">
    <name type="scientific">Algoriphagus kandeliae</name>
    <dbReference type="NCBI Taxonomy" id="2562278"/>
    <lineage>
        <taxon>Bacteria</taxon>
        <taxon>Pseudomonadati</taxon>
        <taxon>Bacteroidota</taxon>
        <taxon>Cytophagia</taxon>
        <taxon>Cytophagales</taxon>
        <taxon>Cyclobacteriaceae</taxon>
        <taxon>Algoriphagus</taxon>
    </lineage>
</organism>
<evidence type="ECO:0000259" key="2">
    <source>
        <dbReference type="PROSITE" id="PS51462"/>
    </source>
</evidence>
<gene>
    <name evidence="3" type="ORF">E4S40_09895</name>
</gene>
<evidence type="ECO:0000313" key="3">
    <source>
        <dbReference type="EMBL" id="TFV94337.1"/>
    </source>
</evidence>
<dbReference type="EMBL" id="SPSB01000003">
    <property type="protein sequence ID" value="TFV94337.1"/>
    <property type="molecule type" value="Genomic_DNA"/>
</dbReference>
<dbReference type="SUPFAM" id="SSF55811">
    <property type="entry name" value="Nudix"/>
    <property type="match status" value="1"/>
</dbReference>
<evidence type="ECO:0000256" key="1">
    <source>
        <dbReference type="ARBA" id="ARBA00022801"/>
    </source>
</evidence>
<keyword evidence="4" id="KW-1185">Reference proteome</keyword>
<dbReference type="RefSeq" id="WP_135073568.1">
    <property type="nucleotide sequence ID" value="NZ_SPSB01000003.1"/>
</dbReference>
<sequence length="242" mass="28628">MRIFINDKPLDLISYDELPKTKEFDSVFKDPNELPPASEWIDDLLFHEPSFDLVIRILYQLRTRKLRELDSITLVTNSKKELRDFIKSRFFIIKAAGGVVMKDEQVLLIHRLGKWDFPKGKFDKGETPASCAVREVEEECAIEVRLGKHICNTWHTYMQDRKSILKKTYWYAMDCTNDRKMAPQLEEGIDDIRWFRVPEAKTALINSYPSMRWLFKQVLKSYFNPADRQKTKKIKSGKEETR</sequence>
<feature type="domain" description="Nudix hydrolase" evidence="2">
    <location>
        <begin position="91"/>
        <end position="217"/>
    </location>
</feature>
<dbReference type="InterPro" id="IPR051325">
    <property type="entry name" value="Nudix_hydrolase_domain"/>
</dbReference>
<dbReference type="OrthoDB" id="9816289at2"/>
<name>A0A4Y9QQ82_9BACT</name>
<dbReference type="GO" id="GO:0006167">
    <property type="term" value="P:AMP biosynthetic process"/>
    <property type="evidence" value="ECO:0007669"/>
    <property type="project" value="TreeGrafter"/>
</dbReference>
<dbReference type="InterPro" id="IPR000086">
    <property type="entry name" value="NUDIX_hydrolase_dom"/>
</dbReference>
<accession>A0A4Y9QQ82</accession>
<dbReference type="PROSITE" id="PS51462">
    <property type="entry name" value="NUDIX"/>
    <property type="match status" value="1"/>
</dbReference>
<reference evidence="3 4" key="1">
    <citation type="submission" date="2019-03" db="EMBL/GenBank/DDBJ databases">
        <title>Algoriphagus sp. nov, a new strain isolated from root system soil of mangrove plant Kandelia.</title>
        <authorList>
            <person name="Yin Q."/>
            <person name="Wang K."/>
            <person name="Song Z."/>
        </authorList>
    </citation>
    <scope>NUCLEOTIDE SEQUENCE [LARGE SCALE GENOMIC DNA]</scope>
    <source>
        <strain evidence="3 4">XY-J91</strain>
    </source>
</reference>
<evidence type="ECO:0000313" key="4">
    <source>
        <dbReference type="Proteomes" id="UP000297647"/>
    </source>
</evidence>
<dbReference type="Proteomes" id="UP000297647">
    <property type="component" value="Unassembled WGS sequence"/>
</dbReference>
<dbReference type="PANTHER" id="PTHR21340">
    <property type="entry name" value="DIADENOSINE 5,5-P1,P4-TETRAPHOSPHATE PYROPHOSPHOHYDROLASE MUTT"/>
    <property type="match status" value="1"/>
</dbReference>
<dbReference type="PANTHER" id="PTHR21340:SF0">
    <property type="entry name" value="BIS(5'-NUCLEOSYL)-TETRAPHOSPHATASE [ASYMMETRICAL]"/>
    <property type="match status" value="1"/>
</dbReference>
<dbReference type="AlphaFoldDB" id="A0A4Y9QQ82"/>
<keyword evidence="1 3" id="KW-0378">Hydrolase</keyword>
<comment type="caution">
    <text evidence="3">The sequence shown here is derived from an EMBL/GenBank/DDBJ whole genome shotgun (WGS) entry which is preliminary data.</text>
</comment>
<dbReference type="CDD" id="cd03673">
    <property type="entry name" value="NUDIX_Ap6A_hydrolase"/>
    <property type="match status" value="1"/>
</dbReference>
<dbReference type="Pfam" id="PF00293">
    <property type="entry name" value="NUDIX"/>
    <property type="match status" value="1"/>
</dbReference>
<dbReference type="InterPro" id="IPR015797">
    <property type="entry name" value="NUDIX_hydrolase-like_dom_sf"/>
</dbReference>